<dbReference type="Proteomes" id="UP000191056">
    <property type="component" value="Unassembled WGS sequence"/>
</dbReference>
<sequence>MGNIMKINMYAEVKRKKDAKIELKTIEKVILEYNIWIKKDNREDKMENYERFIQA</sequence>
<keyword evidence="2" id="KW-1185">Reference proteome</keyword>
<dbReference type="RefSeq" id="WP_169896773.1">
    <property type="nucleotide sequence ID" value="NZ_JBLZIA010000009.1"/>
</dbReference>
<accession>A0A1V4IVJ3</accession>
<proteinExistence type="predicted"/>
<reference evidence="1 2" key="1">
    <citation type="submission" date="2017-03" db="EMBL/GenBank/DDBJ databases">
        <title>Genome sequence of Clostridium chromiireducens DSM 23318.</title>
        <authorList>
            <person name="Poehlein A."/>
            <person name="Daniel R."/>
        </authorList>
    </citation>
    <scope>NUCLEOTIDE SEQUENCE [LARGE SCALE GENOMIC DNA]</scope>
    <source>
        <strain evidence="1 2">DSM 23318</strain>
    </source>
</reference>
<evidence type="ECO:0000313" key="1">
    <source>
        <dbReference type="EMBL" id="OPJ63913.1"/>
    </source>
</evidence>
<dbReference type="AlphaFoldDB" id="A0A1V4IVJ3"/>
<protein>
    <submittedName>
        <fullName evidence="1">Uncharacterized protein</fullName>
    </submittedName>
</protein>
<evidence type="ECO:0000313" key="2">
    <source>
        <dbReference type="Proteomes" id="UP000191056"/>
    </source>
</evidence>
<dbReference type="EMBL" id="MZGT01000015">
    <property type="protein sequence ID" value="OPJ63913.1"/>
    <property type="molecule type" value="Genomic_DNA"/>
</dbReference>
<gene>
    <name evidence="1" type="ORF">CLCHR_14320</name>
</gene>
<organism evidence="1 2">
    <name type="scientific">Clostridium chromiireducens</name>
    <dbReference type="NCBI Taxonomy" id="225345"/>
    <lineage>
        <taxon>Bacteria</taxon>
        <taxon>Bacillati</taxon>
        <taxon>Bacillota</taxon>
        <taxon>Clostridia</taxon>
        <taxon>Eubacteriales</taxon>
        <taxon>Clostridiaceae</taxon>
        <taxon>Clostridium</taxon>
    </lineage>
</organism>
<name>A0A1V4IVJ3_9CLOT</name>
<comment type="caution">
    <text evidence="1">The sequence shown here is derived from an EMBL/GenBank/DDBJ whole genome shotgun (WGS) entry which is preliminary data.</text>
</comment>